<sequence>MAGFSTMYFPPQIRNAALTGTLINAFVYEYPSPDAYLRNHLLIITNASSNITWLALSMRVFSLCISTSYICRNGLITKGNCRSDGHSLYAIGLDSLHGVIRKVVYAAPFSVATGDVLDSRAPSSGAGLGTMHLTVRSLGSSKFTPATHVNGNGHHVNGNTASGGLAQFEVWFSNTKPSHPSTPPIIPSNIITEVKDTLANLEGHQVDVIFLESCTADTEAFWYEKLGSHDRALHTQFAP</sequence>
<dbReference type="EMBL" id="BDGU01000093">
    <property type="protein sequence ID" value="GAW02301.1"/>
    <property type="molecule type" value="Genomic_DNA"/>
</dbReference>
<dbReference type="Proteomes" id="UP000188533">
    <property type="component" value="Unassembled WGS sequence"/>
</dbReference>
<name>A0A1Q3E565_LENED</name>
<evidence type="ECO:0000313" key="2">
    <source>
        <dbReference type="Proteomes" id="UP000188533"/>
    </source>
</evidence>
<gene>
    <name evidence="1" type="ORF">LENED_003947</name>
</gene>
<dbReference type="AlphaFoldDB" id="A0A1Q3E565"/>
<evidence type="ECO:0000313" key="1">
    <source>
        <dbReference type="EMBL" id="GAW02301.1"/>
    </source>
</evidence>
<keyword evidence="2" id="KW-1185">Reference proteome</keyword>
<reference evidence="1 2" key="2">
    <citation type="submission" date="2017-02" db="EMBL/GenBank/DDBJ databases">
        <title>A genome survey and senescence transcriptome analysis in Lentinula edodes.</title>
        <authorList>
            <person name="Sakamoto Y."/>
            <person name="Nakade K."/>
            <person name="Sato S."/>
            <person name="Yoshida Y."/>
            <person name="Miyazaki K."/>
            <person name="Natsume S."/>
            <person name="Konno N."/>
        </authorList>
    </citation>
    <scope>NUCLEOTIDE SEQUENCE [LARGE SCALE GENOMIC DNA]</scope>
    <source>
        <strain evidence="1 2">NBRC 111202</strain>
    </source>
</reference>
<organism evidence="1 2">
    <name type="scientific">Lentinula edodes</name>
    <name type="common">Shiitake mushroom</name>
    <name type="synonym">Lentinus edodes</name>
    <dbReference type="NCBI Taxonomy" id="5353"/>
    <lineage>
        <taxon>Eukaryota</taxon>
        <taxon>Fungi</taxon>
        <taxon>Dikarya</taxon>
        <taxon>Basidiomycota</taxon>
        <taxon>Agaricomycotina</taxon>
        <taxon>Agaricomycetes</taxon>
        <taxon>Agaricomycetidae</taxon>
        <taxon>Agaricales</taxon>
        <taxon>Marasmiineae</taxon>
        <taxon>Omphalotaceae</taxon>
        <taxon>Lentinula</taxon>
    </lineage>
</organism>
<protein>
    <submittedName>
        <fullName evidence="1">Uncharacterized protein</fullName>
    </submittedName>
</protein>
<comment type="caution">
    <text evidence="1">The sequence shown here is derived from an EMBL/GenBank/DDBJ whole genome shotgun (WGS) entry which is preliminary data.</text>
</comment>
<accession>A0A1Q3E565</accession>
<proteinExistence type="predicted"/>
<reference evidence="1 2" key="1">
    <citation type="submission" date="2016-08" db="EMBL/GenBank/DDBJ databases">
        <authorList>
            <consortium name="Lentinula edodes genome sequencing consortium"/>
            <person name="Sakamoto Y."/>
            <person name="Nakade K."/>
            <person name="Sato S."/>
            <person name="Yoshida Y."/>
            <person name="Miyazaki K."/>
            <person name="Natsume S."/>
            <person name="Konno N."/>
        </authorList>
    </citation>
    <scope>NUCLEOTIDE SEQUENCE [LARGE SCALE GENOMIC DNA]</scope>
    <source>
        <strain evidence="1 2">NBRC 111202</strain>
    </source>
</reference>